<dbReference type="AlphaFoldDB" id="A0A521BS63"/>
<evidence type="ECO:0000256" key="1">
    <source>
        <dbReference type="ARBA" id="ARBA00006611"/>
    </source>
</evidence>
<keyword evidence="6" id="KW-1185">Reference proteome</keyword>
<dbReference type="InterPro" id="IPR001482">
    <property type="entry name" value="T2SS/T4SS_dom"/>
</dbReference>
<proteinExistence type="inferred from homology"/>
<protein>
    <submittedName>
        <fullName evidence="5">Type II secretion system protein E (GspE)</fullName>
    </submittedName>
</protein>
<dbReference type="Proteomes" id="UP000315636">
    <property type="component" value="Unassembled WGS sequence"/>
</dbReference>
<comment type="similarity">
    <text evidence="1">Belongs to the GSP E family.</text>
</comment>
<dbReference type="InterPro" id="IPR027417">
    <property type="entry name" value="P-loop_NTPase"/>
</dbReference>
<dbReference type="Pfam" id="PF00437">
    <property type="entry name" value="T2SSE"/>
    <property type="match status" value="1"/>
</dbReference>
<evidence type="ECO:0000259" key="4">
    <source>
        <dbReference type="PROSITE" id="PS00662"/>
    </source>
</evidence>
<dbReference type="InterPro" id="IPR003593">
    <property type="entry name" value="AAA+_ATPase"/>
</dbReference>
<keyword evidence="2" id="KW-0547">Nucleotide-binding</keyword>
<dbReference type="GO" id="GO:0005524">
    <property type="term" value="F:ATP binding"/>
    <property type="evidence" value="ECO:0007669"/>
    <property type="project" value="UniProtKB-KW"/>
</dbReference>
<dbReference type="SMART" id="SM00382">
    <property type="entry name" value="AAA"/>
    <property type="match status" value="1"/>
</dbReference>
<organism evidence="5 6">
    <name type="scientific">Melghirimyces algeriensis</name>
    <dbReference type="NCBI Taxonomy" id="910412"/>
    <lineage>
        <taxon>Bacteria</taxon>
        <taxon>Bacillati</taxon>
        <taxon>Bacillota</taxon>
        <taxon>Bacilli</taxon>
        <taxon>Bacillales</taxon>
        <taxon>Thermoactinomycetaceae</taxon>
        <taxon>Melghirimyces</taxon>
    </lineage>
</organism>
<sequence>MTFLIWRRREENIHPSGNLEEKNCRYQKVDRINCRIFVLYHIFSNKGRCAMDTAGYVSRLMEEAIEARASDIHIEPQMDSLQIRQRVDGFLLFVDSLSKENIQPLISRVKVMGHLDIGEKRLPQDGALTVTYQGERVEVRVSSVPSVHGEKLVLRLLRNRPERMSVAELGMGATEKQRLQEMIGRSRGLILITGPTGSGKTTSLYAILQELNRQELSLVTLEDPVEYPLSGVNQIQVNNKAGLTFARGLRAVLRQDPDIIMVGEIRDVETADAAIRAALTGHLVLSTLHTADACSSITRLLDMGIEPYRIASALTGVVAQRLVRLICKQCEGNGCEKCWYKGLKGRTGVFEVLTIKEDFHPFIVNRAPLSRIRQKFRNKGVRSLAESILEMVTNGETTLSEYHRVVDVHE</sequence>
<evidence type="ECO:0000256" key="3">
    <source>
        <dbReference type="ARBA" id="ARBA00022840"/>
    </source>
</evidence>
<dbReference type="GO" id="GO:0016887">
    <property type="term" value="F:ATP hydrolysis activity"/>
    <property type="evidence" value="ECO:0007669"/>
    <property type="project" value="TreeGrafter"/>
</dbReference>
<dbReference type="GO" id="GO:0005886">
    <property type="term" value="C:plasma membrane"/>
    <property type="evidence" value="ECO:0007669"/>
    <property type="project" value="TreeGrafter"/>
</dbReference>
<dbReference type="PROSITE" id="PS00662">
    <property type="entry name" value="T2SP_E"/>
    <property type="match status" value="1"/>
</dbReference>
<reference evidence="5 6" key="1">
    <citation type="submission" date="2017-05" db="EMBL/GenBank/DDBJ databases">
        <authorList>
            <person name="Varghese N."/>
            <person name="Submissions S."/>
        </authorList>
    </citation>
    <scope>NUCLEOTIDE SEQUENCE [LARGE SCALE GENOMIC DNA]</scope>
    <source>
        <strain evidence="5 6">DSM 45474</strain>
    </source>
</reference>
<dbReference type="SUPFAM" id="SSF52540">
    <property type="entry name" value="P-loop containing nucleoside triphosphate hydrolases"/>
    <property type="match status" value="1"/>
</dbReference>
<name>A0A521BS63_9BACL</name>
<keyword evidence="3" id="KW-0067">ATP-binding</keyword>
<dbReference type="EMBL" id="FXTI01000002">
    <property type="protein sequence ID" value="SMO49370.1"/>
    <property type="molecule type" value="Genomic_DNA"/>
</dbReference>
<dbReference type="Gene3D" id="3.40.50.300">
    <property type="entry name" value="P-loop containing nucleotide triphosphate hydrolases"/>
    <property type="match status" value="1"/>
</dbReference>
<dbReference type="CDD" id="cd01129">
    <property type="entry name" value="PulE-GspE-like"/>
    <property type="match status" value="1"/>
</dbReference>
<dbReference type="PANTHER" id="PTHR30258">
    <property type="entry name" value="TYPE II SECRETION SYSTEM PROTEIN GSPE-RELATED"/>
    <property type="match status" value="1"/>
</dbReference>
<dbReference type="Gene3D" id="3.30.450.90">
    <property type="match status" value="1"/>
</dbReference>
<evidence type="ECO:0000313" key="5">
    <source>
        <dbReference type="EMBL" id="SMO49370.1"/>
    </source>
</evidence>
<feature type="domain" description="Bacterial type II secretion system protein E" evidence="4">
    <location>
        <begin position="253"/>
        <end position="267"/>
    </location>
</feature>
<gene>
    <name evidence="5" type="ORF">SAMN06264849_102311</name>
</gene>
<evidence type="ECO:0000256" key="2">
    <source>
        <dbReference type="ARBA" id="ARBA00022741"/>
    </source>
</evidence>
<dbReference type="PANTHER" id="PTHR30258:SF2">
    <property type="entry name" value="COMG OPERON PROTEIN 1"/>
    <property type="match status" value="1"/>
</dbReference>
<evidence type="ECO:0000313" key="6">
    <source>
        <dbReference type="Proteomes" id="UP000315636"/>
    </source>
</evidence>
<accession>A0A521BS63</accession>